<evidence type="ECO:0000256" key="6">
    <source>
        <dbReference type="ARBA" id="ARBA00022989"/>
    </source>
</evidence>
<gene>
    <name evidence="10" type="ORF">DSCA_20250</name>
</gene>
<organism evidence="10 11">
    <name type="scientific">Desulfosarcina alkanivorans</name>
    <dbReference type="NCBI Taxonomy" id="571177"/>
    <lineage>
        <taxon>Bacteria</taxon>
        <taxon>Pseudomonadati</taxon>
        <taxon>Thermodesulfobacteriota</taxon>
        <taxon>Desulfobacteria</taxon>
        <taxon>Desulfobacterales</taxon>
        <taxon>Desulfosarcinaceae</taxon>
        <taxon>Desulfosarcina</taxon>
    </lineage>
</organism>
<reference evidence="10 11" key="1">
    <citation type="submission" date="2019-11" db="EMBL/GenBank/DDBJ databases">
        <title>Comparative genomics of hydrocarbon-degrading Desulfosarcina strains.</title>
        <authorList>
            <person name="Watanabe M."/>
            <person name="Kojima H."/>
            <person name="Fukui M."/>
        </authorList>
    </citation>
    <scope>NUCLEOTIDE SEQUENCE [LARGE SCALE GENOMIC DNA]</scope>
    <source>
        <strain evidence="10 11">PL12</strain>
    </source>
</reference>
<feature type="repeat" description="TPR" evidence="8">
    <location>
        <begin position="468"/>
        <end position="501"/>
    </location>
</feature>
<keyword evidence="8" id="KW-0802">TPR repeat</keyword>
<protein>
    <recommendedName>
        <fullName evidence="12">Glycosyltransferase RgtA/B/C/D-like domain-containing protein</fullName>
    </recommendedName>
</protein>
<dbReference type="OrthoDB" id="5289372at2"/>
<name>A0A5K7YI85_9BACT</name>
<dbReference type="PANTHER" id="PTHR33908:SF11">
    <property type="entry name" value="MEMBRANE PROTEIN"/>
    <property type="match status" value="1"/>
</dbReference>
<keyword evidence="3" id="KW-0328">Glycosyltransferase</keyword>
<comment type="subcellular location">
    <subcellularLocation>
        <location evidence="1">Cell membrane</location>
        <topology evidence="1">Multi-pass membrane protein</topology>
    </subcellularLocation>
</comment>
<dbReference type="InterPro" id="IPR011990">
    <property type="entry name" value="TPR-like_helical_dom_sf"/>
</dbReference>
<dbReference type="PANTHER" id="PTHR33908">
    <property type="entry name" value="MANNOSYLTRANSFERASE YKCB-RELATED"/>
    <property type="match status" value="1"/>
</dbReference>
<evidence type="ECO:0000256" key="7">
    <source>
        <dbReference type="ARBA" id="ARBA00023136"/>
    </source>
</evidence>
<evidence type="ECO:0000256" key="4">
    <source>
        <dbReference type="ARBA" id="ARBA00022679"/>
    </source>
</evidence>
<dbReference type="PROSITE" id="PS50005">
    <property type="entry name" value="TPR"/>
    <property type="match status" value="1"/>
</dbReference>
<feature type="transmembrane region" description="Helical" evidence="9">
    <location>
        <begin position="134"/>
        <end position="150"/>
    </location>
</feature>
<dbReference type="Gene3D" id="1.25.40.10">
    <property type="entry name" value="Tetratricopeptide repeat domain"/>
    <property type="match status" value="2"/>
</dbReference>
<evidence type="ECO:0000256" key="5">
    <source>
        <dbReference type="ARBA" id="ARBA00022692"/>
    </source>
</evidence>
<evidence type="ECO:0000256" key="3">
    <source>
        <dbReference type="ARBA" id="ARBA00022676"/>
    </source>
</evidence>
<keyword evidence="11" id="KW-1185">Reference proteome</keyword>
<dbReference type="InterPro" id="IPR019734">
    <property type="entry name" value="TPR_rpt"/>
</dbReference>
<dbReference type="EMBL" id="AP021874">
    <property type="protein sequence ID" value="BBO68095.1"/>
    <property type="molecule type" value="Genomic_DNA"/>
</dbReference>
<dbReference type="SMART" id="SM00028">
    <property type="entry name" value="TPR"/>
    <property type="match status" value="4"/>
</dbReference>
<accession>A0A5K7YI85</accession>
<feature type="transmembrane region" description="Helical" evidence="9">
    <location>
        <begin position="228"/>
        <end position="248"/>
    </location>
</feature>
<feature type="transmembrane region" description="Helical" evidence="9">
    <location>
        <begin position="29"/>
        <end position="48"/>
    </location>
</feature>
<evidence type="ECO:0000256" key="8">
    <source>
        <dbReference type="PROSITE-ProRule" id="PRU00339"/>
    </source>
</evidence>
<evidence type="ECO:0000256" key="2">
    <source>
        <dbReference type="ARBA" id="ARBA00022475"/>
    </source>
</evidence>
<keyword evidence="2" id="KW-1003">Cell membrane</keyword>
<keyword evidence="6 9" id="KW-1133">Transmembrane helix</keyword>
<dbReference type="Pfam" id="PF12895">
    <property type="entry name" value="ANAPC3"/>
    <property type="match status" value="1"/>
</dbReference>
<feature type="transmembrane region" description="Helical" evidence="9">
    <location>
        <begin position="385"/>
        <end position="406"/>
    </location>
</feature>
<dbReference type="GO" id="GO:0009103">
    <property type="term" value="P:lipopolysaccharide biosynthetic process"/>
    <property type="evidence" value="ECO:0007669"/>
    <property type="project" value="UniProtKB-ARBA"/>
</dbReference>
<dbReference type="GO" id="GO:0016763">
    <property type="term" value="F:pentosyltransferase activity"/>
    <property type="evidence" value="ECO:0007669"/>
    <property type="project" value="TreeGrafter"/>
</dbReference>
<evidence type="ECO:0008006" key="12">
    <source>
        <dbReference type="Google" id="ProtNLM"/>
    </source>
</evidence>
<evidence type="ECO:0000256" key="1">
    <source>
        <dbReference type="ARBA" id="ARBA00004651"/>
    </source>
</evidence>
<dbReference type="GO" id="GO:0005886">
    <property type="term" value="C:plasma membrane"/>
    <property type="evidence" value="ECO:0007669"/>
    <property type="project" value="UniProtKB-SubCell"/>
</dbReference>
<dbReference type="SUPFAM" id="SSF48452">
    <property type="entry name" value="TPR-like"/>
    <property type="match status" value="1"/>
</dbReference>
<feature type="transmembrane region" description="Helical" evidence="9">
    <location>
        <begin position="156"/>
        <end position="174"/>
    </location>
</feature>
<evidence type="ECO:0000256" key="9">
    <source>
        <dbReference type="SAM" id="Phobius"/>
    </source>
</evidence>
<keyword evidence="5 9" id="KW-0812">Transmembrane</keyword>
<dbReference type="Proteomes" id="UP000427906">
    <property type="component" value="Chromosome"/>
</dbReference>
<keyword evidence="7 9" id="KW-0472">Membrane</keyword>
<keyword evidence="4" id="KW-0808">Transferase</keyword>
<dbReference type="InterPro" id="IPR050297">
    <property type="entry name" value="LipidA_mod_glycosyltrf_83"/>
</dbReference>
<proteinExistence type="predicted"/>
<dbReference type="KEGG" id="dalk:DSCA_20250"/>
<evidence type="ECO:0000313" key="10">
    <source>
        <dbReference type="EMBL" id="BBO68095.1"/>
    </source>
</evidence>
<dbReference type="AlphaFoldDB" id="A0A5K7YI85"/>
<feature type="transmembrane region" description="Helical" evidence="9">
    <location>
        <begin position="356"/>
        <end position="373"/>
    </location>
</feature>
<sequence>MPCRNRVEQNYAMGLSRTSSNDSVQSRDLVVIALLAIGYRLLCASVIADHPLFQFPIIDAGYHDGWAKRIVAGDILGHGPDDVFKPALYAYWLAGGYALFGQNIFCIQWVQYSMGILSCILAAILSARLLGRRAGFFSGVLSALYAPYIFFESQLLTPALSIALNLSAMLFLVGSRSRPANTRFLFGGILLGLSAGVRPDVLLPAGLVAVYLSVEGKKRALRGTAGRTVFLAAGIAAVLLPVTIRNYVLTTEIIPVSSNAGINLYSGNHLSADGISAIPVGLKWERLVSRVPQDILEKPGKASQWWIRRALGDMSENYNRALSRMVKKGLAFFNRREFRNNICFHFMQESAWPMRYPFLQFGIILPLSFCGLIGMAKKRDRQVRFAFNLCLLWIVGYLLVGVVFFVNSRFRIPVVPFLMIPAGWALKRLADDVSARDWRSVGYRMAWFLMAGLISWPMWFGKPQHDWVRDYVNLGNAYQFNRQTEDAENAYRNALEVTSDPDAHYLLAKSLFARKQVAQALHHIQAALARMPESPDILMLAAQISLVNHNQQKAGAFLRRLIELSQDSNLWPKRAQWATAHIMLANLEPSEAGSHWKQAWLVDPVTAAEASFLARKDMSRVLQTFQTESESKPWDWYAQANYGMALIETRQVHQALAPLARASELAPQKTGLRFQLARAHHMAGNAREAKAILVELLQVLPKGPMRNHVAALYARLFSN</sequence>
<evidence type="ECO:0000313" key="11">
    <source>
        <dbReference type="Proteomes" id="UP000427906"/>
    </source>
</evidence>